<dbReference type="GO" id="GO:0005829">
    <property type="term" value="C:cytosol"/>
    <property type="evidence" value="ECO:0007669"/>
    <property type="project" value="TreeGrafter"/>
</dbReference>
<evidence type="ECO:0000256" key="6">
    <source>
        <dbReference type="ARBA" id="ARBA00022490"/>
    </source>
</evidence>
<sequence>MYDRTSGVLIGKDKISARIKQLAAEISRDYEGKDLLLVGVLKGGWMYMADLVRELTIDCDVDFMMVSSYGSGTESSGEVKVLKDLSCDCRGRNVLIVEDIIDSGVTLSKLRDAIAARQAQSVEITALLSKPSRRKTQVEVKYVGFEIPDKFVVGYGMDFAEKLRGLPEVCVLKEEEYKK</sequence>
<feature type="domain" description="Phosphoribosyltransferase" evidence="16">
    <location>
        <begin position="15"/>
        <end position="159"/>
    </location>
</feature>
<gene>
    <name evidence="17" type="primary">hpt</name>
    <name evidence="17" type="ORF">IAC72_03690</name>
</gene>
<name>A0A9D1SQJ1_9BACT</name>
<dbReference type="InterPro" id="IPR005904">
    <property type="entry name" value="Hxn_phspho_trans"/>
</dbReference>
<dbReference type="InterPro" id="IPR050408">
    <property type="entry name" value="HGPRT"/>
</dbReference>
<dbReference type="Proteomes" id="UP000886852">
    <property type="component" value="Unassembled WGS sequence"/>
</dbReference>
<dbReference type="PANTHER" id="PTHR43340">
    <property type="entry name" value="HYPOXANTHINE-GUANINE PHOSPHORIBOSYLTRANSFERASE"/>
    <property type="match status" value="1"/>
</dbReference>
<dbReference type="CDD" id="cd06223">
    <property type="entry name" value="PRTases_typeI"/>
    <property type="match status" value="1"/>
</dbReference>
<dbReference type="PANTHER" id="PTHR43340:SF1">
    <property type="entry name" value="HYPOXANTHINE PHOSPHORIBOSYLTRANSFERASE"/>
    <property type="match status" value="1"/>
</dbReference>
<keyword evidence="12 15" id="KW-0460">Magnesium</keyword>
<evidence type="ECO:0000256" key="3">
    <source>
        <dbReference type="ARBA" id="ARBA00004669"/>
    </source>
</evidence>
<organism evidence="17 18">
    <name type="scientific">Candidatus Fimimonas merdipullorum</name>
    <dbReference type="NCBI Taxonomy" id="2840822"/>
    <lineage>
        <taxon>Bacteria</taxon>
        <taxon>Pseudomonadati</taxon>
        <taxon>Myxococcota</taxon>
        <taxon>Myxococcia</taxon>
        <taxon>Myxococcales</taxon>
        <taxon>Cystobacterineae</taxon>
        <taxon>Myxococcaceae</taxon>
        <taxon>Myxococcaceae incertae sedis</taxon>
        <taxon>Candidatus Fimimonas</taxon>
    </lineage>
</organism>
<dbReference type="GO" id="GO:0032264">
    <property type="term" value="P:IMP salvage"/>
    <property type="evidence" value="ECO:0007669"/>
    <property type="project" value="TreeGrafter"/>
</dbReference>
<keyword evidence="8 15" id="KW-0808">Transferase</keyword>
<keyword evidence="9 15" id="KW-0479">Metal-binding</keyword>
<evidence type="ECO:0000256" key="1">
    <source>
        <dbReference type="ARBA" id="ARBA00001946"/>
    </source>
</evidence>
<comment type="cofactor">
    <cofactor evidence="1 15">
        <name>Mg(2+)</name>
        <dbReference type="ChEBI" id="CHEBI:18420"/>
    </cofactor>
</comment>
<comment type="catalytic activity">
    <reaction evidence="13">
        <text>GMP + diphosphate = guanine + 5-phospho-alpha-D-ribose 1-diphosphate</text>
        <dbReference type="Rhea" id="RHEA:25424"/>
        <dbReference type="ChEBI" id="CHEBI:16235"/>
        <dbReference type="ChEBI" id="CHEBI:33019"/>
        <dbReference type="ChEBI" id="CHEBI:58017"/>
        <dbReference type="ChEBI" id="CHEBI:58115"/>
        <dbReference type="EC" id="2.4.2.8"/>
    </reaction>
    <physiologicalReaction direction="right-to-left" evidence="13">
        <dbReference type="Rhea" id="RHEA:25426"/>
    </physiologicalReaction>
</comment>
<evidence type="ECO:0000256" key="13">
    <source>
        <dbReference type="ARBA" id="ARBA00048811"/>
    </source>
</evidence>
<keyword evidence="10 15" id="KW-0660">Purine salvage</keyword>
<keyword evidence="7 15" id="KW-0328">Glycosyltransferase</keyword>
<dbReference type="InterPro" id="IPR029057">
    <property type="entry name" value="PRTase-like"/>
</dbReference>
<evidence type="ECO:0000256" key="11">
    <source>
        <dbReference type="ARBA" id="ARBA00022741"/>
    </source>
</evidence>
<dbReference type="GO" id="GO:0032263">
    <property type="term" value="P:GMP salvage"/>
    <property type="evidence" value="ECO:0007669"/>
    <property type="project" value="TreeGrafter"/>
</dbReference>
<evidence type="ECO:0000256" key="7">
    <source>
        <dbReference type="ARBA" id="ARBA00022676"/>
    </source>
</evidence>
<dbReference type="AlphaFoldDB" id="A0A9D1SQJ1"/>
<dbReference type="Gene3D" id="3.40.50.2020">
    <property type="match status" value="1"/>
</dbReference>
<evidence type="ECO:0000256" key="5">
    <source>
        <dbReference type="ARBA" id="ARBA00011895"/>
    </source>
</evidence>
<proteinExistence type="inferred from homology"/>
<dbReference type="GO" id="GO:0004422">
    <property type="term" value="F:hypoxanthine phosphoribosyltransferase activity"/>
    <property type="evidence" value="ECO:0007669"/>
    <property type="project" value="InterPro"/>
</dbReference>
<reference evidence="17" key="1">
    <citation type="submission" date="2020-10" db="EMBL/GenBank/DDBJ databases">
        <authorList>
            <person name="Gilroy R."/>
        </authorList>
    </citation>
    <scope>NUCLEOTIDE SEQUENCE</scope>
    <source>
        <strain evidence="17">ChiHjej12B11-7776</strain>
    </source>
</reference>
<dbReference type="GO" id="GO:0000166">
    <property type="term" value="F:nucleotide binding"/>
    <property type="evidence" value="ECO:0007669"/>
    <property type="project" value="UniProtKB-KW"/>
</dbReference>
<protein>
    <recommendedName>
        <fullName evidence="5 15">Hypoxanthine phosphoribosyltransferase</fullName>
        <ecNumber evidence="5 15">2.4.2.8</ecNumber>
    </recommendedName>
</protein>
<dbReference type="GO" id="GO:0046100">
    <property type="term" value="P:hypoxanthine metabolic process"/>
    <property type="evidence" value="ECO:0007669"/>
    <property type="project" value="TreeGrafter"/>
</dbReference>
<dbReference type="Pfam" id="PF00156">
    <property type="entry name" value="Pribosyltran"/>
    <property type="match status" value="1"/>
</dbReference>
<dbReference type="FunFam" id="3.40.50.2020:FF:000006">
    <property type="entry name" value="Hypoxanthine phosphoribosyltransferase"/>
    <property type="match status" value="1"/>
</dbReference>
<keyword evidence="11 15" id="KW-0547">Nucleotide-binding</keyword>
<evidence type="ECO:0000256" key="4">
    <source>
        <dbReference type="ARBA" id="ARBA00008391"/>
    </source>
</evidence>
<evidence type="ECO:0000256" key="15">
    <source>
        <dbReference type="RuleBase" id="RU364099"/>
    </source>
</evidence>
<dbReference type="GO" id="GO:0052657">
    <property type="term" value="F:guanine phosphoribosyltransferase activity"/>
    <property type="evidence" value="ECO:0007669"/>
    <property type="project" value="UniProtKB-ARBA"/>
</dbReference>
<evidence type="ECO:0000256" key="12">
    <source>
        <dbReference type="ARBA" id="ARBA00022842"/>
    </source>
</evidence>
<comment type="similarity">
    <text evidence="4 15">Belongs to the purine/pyrimidine phosphoribosyltransferase family.</text>
</comment>
<evidence type="ECO:0000256" key="8">
    <source>
        <dbReference type="ARBA" id="ARBA00022679"/>
    </source>
</evidence>
<dbReference type="EC" id="2.4.2.8" evidence="5 15"/>
<dbReference type="GO" id="GO:0006178">
    <property type="term" value="P:guanine salvage"/>
    <property type="evidence" value="ECO:0007669"/>
    <property type="project" value="TreeGrafter"/>
</dbReference>
<evidence type="ECO:0000313" key="18">
    <source>
        <dbReference type="Proteomes" id="UP000886852"/>
    </source>
</evidence>
<dbReference type="InterPro" id="IPR000836">
    <property type="entry name" value="PRTase_dom"/>
</dbReference>
<evidence type="ECO:0000259" key="16">
    <source>
        <dbReference type="Pfam" id="PF00156"/>
    </source>
</evidence>
<comment type="subcellular location">
    <subcellularLocation>
        <location evidence="2 15">Cytoplasm</location>
    </subcellularLocation>
</comment>
<dbReference type="EMBL" id="DVOC01000065">
    <property type="protein sequence ID" value="HIU91092.1"/>
    <property type="molecule type" value="Genomic_DNA"/>
</dbReference>
<evidence type="ECO:0000256" key="14">
    <source>
        <dbReference type="ARBA" id="ARBA00049402"/>
    </source>
</evidence>
<keyword evidence="6 15" id="KW-0963">Cytoplasm</keyword>
<accession>A0A9D1SQJ1</accession>
<comment type="catalytic activity">
    <reaction evidence="14">
        <text>IMP + diphosphate = hypoxanthine + 5-phospho-alpha-D-ribose 1-diphosphate</text>
        <dbReference type="Rhea" id="RHEA:17973"/>
        <dbReference type="ChEBI" id="CHEBI:17368"/>
        <dbReference type="ChEBI" id="CHEBI:33019"/>
        <dbReference type="ChEBI" id="CHEBI:58017"/>
        <dbReference type="ChEBI" id="CHEBI:58053"/>
        <dbReference type="EC" id="2.4.2.8"/>
    </reaction>
    <physiologicalReaction direction="right-to-left" evidence="14">
        <dbReference type="Rhea" id="RHEA:17975"/>
    </physiologicalReaction>
</comment>
<comment type="pathway">
    <text evidence="3 15">Purine metabolism; IMP biosynthesis via salvage pathway; IMP from hypoxanthine: step 1/1.</text>
</comment>
<comment type="caution">
    <text evidence="17">The sequence shown here is derived from an EMBL/GenBank/DDBJ whole genome shotgun (WGS) entry which is preliminary data.</text>
</comment>
<reference evidence="17" key="2">
    <citation type="journal article" date="2021" name="PeerJ">
        <title>Extensive microbial diversity within the chicken gut microbiome revealed by metagenomics and culture.</title>
        <authorList>
            <person name="Gilroy R."/>
            <person name="Ravi A."/>
            <person name="Getino M."/>
            <person name="Pursley I."/>
            <person name="Horton D.L."/>
            <person name="Alikhan N.F."/>
            <person name="Baker D."/>
            <person name="Gharbi K."/>
            <person name="Hall N."/>
            <person name="Watson M."/>
            <person name="Adriaenssens E.M."/>
            <person name="Foster-Nyarko E."/>
            <person name="Jarju S."/>
            <person name="Secka A."/>
            <person name="Antonio M."/>
            <person name="Oren A."/>
            <person name="Chaudhuri R.R."/>
            <person name="La Ragione R."/>
            <person name="Hildebrand F."/>
            <person name="Pallen M.J."/>
        </authorList>
    </citation>
    <scope>NUCLEOTIDE SEQUENCE</scope>
    <source>
        <strain evidence="17">ChiHjej12B11-7776</strain>
    </source>
</reference>
<dbReference type="GO" id="GO:0000287">
    <property type="term" value="F:magnesium ion binding"/>
    <property type="evidence" value="ECO:0007669"/>
    <property type="project" value="TreeGrafter"/>
</dbReference>
<evidence type="ECO:0000256" key="2">
    <source>
        <dbReference type="ARBA" id="ARBA00004496"/>
    </source>
</evidence>
<dbReference type="SUPFAM" id="SSF53271">
    <property type="entry name" value="PRTase-like"/>
    <property type="match status" value="1"/>
</dbReference>
<evidence type="ECO:0000256" key="9">
    <source>
        <dbReference type="ARBA" id="ARBA00022723"/>
    </source>
</evidence>
<evidence type="ECO:0000313" key="17">
    <source>
        <dbReference type="EMBL" id="HIU91092.1"/>
    </source>
</evidence>
<dbReference type="NCBIfam" id="TIGR01203">
    <property type="entry name" value="HGPRTase"/>
    <property type="match status" value="1"/>
</dbReference>
<evidence type="ECO:0000256" key="10">
    <source>
        <dbReference type="ARBA" id="ARBA00022726"/>
    </source>
</evidence>
<dbReference type="GO" id="GO:0006166">
    <property type="term" value="P:purine ribonucleoside salvage"/>
    <property type="evidence" value="ECO:0007669"/>
    <property type="project" value="UniProtKB-KW"/>
</dbReference>